<name>X1FQX4_9ZZZZ</name>
<comment type="caution">
    <text evidence="1">The sequence shown here is derived from an EMBL/GenBank/DDBJ whole genome shotgun (WGS) entry which is preliminary data.</text>
</comment>
<dbReference type="EMBL" id="BARU01013273">
    <property type="protein sequence ID" value="GAH34935.1"/>
    <property type="molecule type" value="Genomic_DNA"/>
</dbReference>
<protein>
    <recommendedName>
        <fullName evidence="2">Major facilitator superfamily (MFS) profile domain-containing protein</fullName>
    </recommendedName>
</protein>
<organism evidence="1">
    <name type="scientific">marine sediment metagenome</name>
    <dbReference type="NCBI Taxonomy" id="412755"/>
    <lineage>
        <taxon>unclassified sequences</taxon>
        <taxon>metagenomes</taxon>
        <taxon>ecological metagenomes</taxon>
    </lineage>
</organism>
<sequence>MHNTLSTTICHPDKRGEVSSFQMFFASLGWMIGSSVSGLIYENLGMIGGLSFGAGFALITGI</sequence>
<accession>X1FQX4</accession>
<dbReference type="Gene3D" id="1.20.1250.20">
    <property type="entry name" value="MFS general substrate transporter like domains"/>
    <property type="match status" value="1"/>
</dbReference>
<gene>
    <name evidence="1" type="ORF">S03H2_24071</name>
</gene>
<dbReference type="AlphaFoldDB" id="X1FQX4"/>
<evidence type="ECO:0000313" key="1">
    <source>
        <dbReference type="EMBL" id="GAH34935.1"/>
    </source>
</evidence>
<feature type="non-terminal residue" evidence="1">
    <location>
        <position position="62"/>
    </location>
</feature>
<evidence type="ECO:0008006" key="2">
    <source>
        <dbReference type="Google" id="ProtNLM"/>
    </source>
</evidence>
<proteinExistence type="predicted"/>
<dbReference type="SUPFAM" id="SSF103473">
    <property type="entry name" value="MFS general substrate transporter"/>
    <property type="match status" value="1"/>
</dbReference>
<reference evidence="1" key="1">
    <citation type="journal article" date="2014" name="Front. Microbiol.">
        <title>High frequency of phylogenetically diverse reductive dehalogenase-homologous genes in deep subseafloor sedimentary metagenomes.</title>
        <authorList>
            <person name="Kawai M."/>
            <person name="Futagami T."/>
            <person name="Toyoda A."/>
            <person name="Takaki Y."/>
            <person name="Nishi S."/>
            <person name="Hori S."/>
            <person name="Arai W."/>
            <person name="Tsubouchi T."/>
            <person name="Morono Y."/>
            <person name="Uchiyama I."/>
            <person name="Ito T."/>
            <person name="Fujiyama A."/>
            <person name="Inagaki F."/>
            <person name="Takami H."/>
        </authorList>
    </citation>
    <scope>NUCLEOTIDE SEQUENCE</scope>
    <source>
        <strain evidence="1">Expedition CK06-06</strain>
    </source>
</reference>
<dbReference type="InterPro" id="IPR036259">
    <property type="entry name" value="MFS_trans_sf"/>
</dbReference>